<gene>
    <name evidence="1" type="ORF">SAMN05216192_104152</name>
</gene>
<dbReference type="STRING" id="1174501.SAMN05216192_104152"/>
<proteinExistence type="predicted"/>
<dbReference type="AlphaFoldDB" id="A0A1G8JCS8"/>
<organism evidence="1 2">
    <name type="scientific">Paenibacillus typhae</name>
    <dbReference type="NCBI Taxonomy" id="1174501"/>
    <lineage>
        <taxon>Bacteria</taxon>
        <taxon>Bacillati</taxon>
        <taxon>Bacillota</taxon>
        <taxon>Bacilli</taxon>
        <taxon>Bacillales</taxon>
        <taxon>Paenibacillaceae</taxon>
        <taxon>Paenibacillus</taxon>
    </lineage>
</organism>
<evidence type="ECO:0000313" key="2">
    <source>
        <dbReference type="Proteomes" id="UP000199050"/>
    </source>
</evidence>
<dbReference type="RefSeq" id="WP_090712972.1">
    <property type="nucleotide sequence ID" value="NZ_CBCSKY010000004.1"/>
</dbReference>
<keyword evidence="2" id="KW-1185">Reference proteome</keyword>
<protein>
    <recommendedName>
        <fullName evidence="3">Lipoprotein</fullName>
    </recommendedName>
</protein>
<dbReference type="Proteomes" id="UP000199050">
    <property type="component" value="Unassembled WGS sequence"/>
</dbReference>
<reference evidence="2" key="1">
    <citation type="submission" date="2016-10" db="EMBL/GenBank/DDBJ databases">
        <authorList>
            <person name="Varghese N."/>
            <person name="Submissions S."/>
        </authorList>
    </citation>
    <scope>NUCLEOTIDE SEQUENCE [LARGE SCALE GENOMIC DNA]</scope>
    <source>
        <strain evidence="2">CGMCC 1.11012</strain>
    </source>
</reference>
<dbReference type="Gene3D" id="2.60.120.380">
    <property type="match status" value="1"/>
</dbReference>
<name>A0A1G8JCS8_9BACL</name>
<dbReference type="PROSITE" id="PS51257">
    <property type="entry name" value="PROKAR_LIPOPROTEIN"/>
    <property type="match status" value="1"/>
</dbReference>
<accession>A0A1G8JCS8</accession>
<dbReference type="EMBL" id="FNDX01000004">
    <property type="protein sequence ID" value="SDI28883.1"/>
    <property type="molecule type" value="Genomic_DNA"/>
</dbReference>
<dbReference type="OrthoDB" id="2614520at2"/>
<sequence length="126" mass="13961">MNKKWIVTGMLVLVIAMLLAACDKKIMYVGSDFGSKVKASYRLFTGTDEKKVKLKSGDTLVVDYRSKVEKGELTIKLYDPDGQLVKELGTGESGSEEIEVDKDGKYKFEITGKGAKGSYEIKYSTE</sequence>
<evidence type="ECO:0008006" key="3">
    <source>
        <dbReference type="Google" id="ProtNLM"/>
    </source>
</evidence>
<evidence type="ECO:0000313" key="1">
    <source>
        <dbReference type="EMBL" id="SDI28883.1"/>
    </source>
</evidence>